<name>A0A2B4SB54_STYPI</name>
<reference evidence="4" key="1">
    <citation type="journal article" date="2017" name="bioRxiv">
        <title>Comparative analysis of the genomes of Stylophora pistillata and Acropora digitifera provides evidence for extensive differences between species of corals.</title>
        <authorList>
            <person name="Voolstra C.R."/>
            <person name="Li Y."/>
            <person name="Liew Y.J."/>
            <person name="Baumgarten S."/>
            <person name="Zoccola D."/>
            <person name="Flot J.-F."/>
            <person name="Tambutte S."/>
            <person name="Allemand D."/>
            <person name="Aranda M."/>
        </authorList>
    </citation>
    <scope>NUCLEOTIDE SEQUENCE [LARGE SCALE GENOMIC DNA]</scope>
</reference>
<dbReference type="AlphaFoldDB" id="A0A2B4SB54"/>
<comment type="caution">
    <text evidence="3">The sequence shown here is derived from an EMBL/GenBank/DDBJ whole genome shotgun (WGS) entry which is preliminary data.</text>
</comment>
<keyword evidence="1" id="KW-0175">Coiled coil</keyword>
<feature type="region of interest" description="Disordered" evidence="2">
    <location>
        <begin position="1"/>
        <end position="31"/>
    </location>
</feature>
<evidence type="ECO:0000256" key="2">
    <source>
        <dbReference type="SAM" id="MobiDB-lite"/>
    </source>
</evidence>
<protein>
    <submittedName>
        <fullName evidence="3">Uncharacterized protein</fullName>
    </submittedName>
</protein>
<proteinExistence type="predicted"/>
<evidence type="ECO:0000313" key="4">
    <source>
        <dbReference type="Proteomes" id="UP000225706"/>
    </source>
</evidence>
<feature type="coiled-coil region" evidence="1">
    <location>
        <begin position="51"/>
        <end position="80"/>
    </location>
</feature>
<dbReference type="EMBL" id="LSMT01000122">
    <property type="protein sequence ID" value="PFX26606.1"/>
    <property type="molecule type" value="Genomic_DNA"/>
</dbReference>
<feature type="non-terminal residue" evidence="3">
    <location>
        <position position="105"/>
    </location>
</feature>
<evidence type="ECO:0000256" key="1">
    <source>
        <dbReference type="SAM" id="Coils"/>
    </source>
</evidence>
<accession>A0A2B4SB54</accession>
<dbReference type="Proteomes" id="UP000225706">
    <property type="component" value="Unassembled WGS sequence"/>
</dbReference>
<sequence>MLAKRSVVANAEENSYQRFGPSGGSVTNRNYDSSLLDLEQRVGRVSREREREAFARKVERKEREIRAERARKKREREARELLEISMWPQQPFPASLCNFVEQSEE</sequence>
<evidence type="ECO:0000313" key="3">
    <source>
        <dbReference type="EMBL" id="PFX26606.1"/>
    </source>
</evidence>
<gene>
    <name evidence="3" type="ORF">AWC38_SpisGene8743</name>
</gene>
<keyword evidence="4" id="KW-1185">Reference proteome</keyword>
<organism evidence="3 4">
    <name type="scientific">Stylophora pistillata</name>
    <name type="common">Smooth cauliflower coral</name>
    <dbReference type="NCBI Taxonomy" id="50429"/>
    <lineage>
        <taxon>Eukaryota</taxon>
        <taxon>Metazoa</taxon>
        <taxon>Cnidaria</taxon>
        <taxon>Anthozoa</taxon>
        <taxon>Hexacorallia</taxon>
        <taxon>Scleractinia</taxon>
        <taxon>Astrocoeniina</taxon>
        <taxon>Pocilloporidae</taxon>
        <taxon>Stylophora</taxon>
    </lineage>
</organism>